<reference evidence="1" key="1">
    <citation type="journal article" date="2022" name="bioRxiv">
        <title>Sequencing and chromosome-scale assembly of the giantPleurodeles waltlgenome.</title>
        <authorList>
            <person name="Brown T."/>
            <person name="Elewa A."/>
            <person name="Iarovenko S."/>
            <person name="Subramanian E."/>
            <person name="Araus A.J."/>
            <person name="Petzold A."/>
            <person name="Susuki M."/>
            <person name="Suzuki K.-i.T."/>
            <person name="Hayashi T."/>
            <person name="Toyoda A."/>
            <person name="Oliveira C."/>
            <person name="Osipova E."/>
            <person name="Leigh N.D."/>
            <person name="Simon A."/>
            <person name="Yun M.H."/>
        </authorList>
    </citation>
    <scope>NUCLEOTIDE SEQUENCE</scope>
    <source>
        <strain evidence="1">20211129_DDA</strain>
        <tissue evidence="1">Liver</tissue>
    </source>
</reference>
<name>A0AAV7PNK2_PLEWA</name>
<protein>
    <submittedName>
        <fullName evidence="1">Uncharacterized protein</fullName>
    </submittedName>
</protein>
<dbReference type="EMBL" id="JANPWB010000011">
    <property type="protein sequence ID" value="KAJ1128464.1"/>
    <property type="molecule type" value="Genomic_DNA"/>
</dbReference>
<keyword evidence="2" id="KW-1185">Reference proteome</keyword>
<accession>A0AAV7PNK2</accession>
<gene>
    <name evidence="1" type="ORF">NDU88_006842</name>
</gene>
<evidence type="ECO:0000313" key="1">
    <source>
        <dbReference type="EMBL" id="KAJ1128464.1"/>
    </source>
</evidence>
<evidence type="ECO:0000313" key="2">
    <source>
        <dbReference type="Proteomes" id="UP001066276"/>
    </source>
</evidence>
<dbReference type="Proteomes" id="UP001066276">
    <property type="component" value="Chromosome 7"/>
</dbReference>
<organism evidence="1 2">
    <name type="scientific">Pleurodeles waltl</name>
    <name type="common">Iberian ribbed newt</name>
    <dbReference type="NCBI Taxonomy" id="8319"/>
    <lineage>
        <taxon>Eukaryota</taxon>
        <taxon>Metazoa</taxon>
        <taxon>Chordata</taxon>
        <taxon>Craniata</taxon>
        <taxon>Vertebrata</taxon>
        <taxon>Euteleostomi</taxon>
        <taxon>Amphibia</taxon>
        <taxon>Batrachia</taxon>
        <taxon>Caudata</taxon>
        <taxon>Salamandroidea</taxon>
        <taxon>Salamandridae</taxon>
        <taxon>Pleurodelinae</taxon>
        <taxon>Pleurodeles</taxon>
    </lineage>
</organism>
<dbReference type="AlphaFoldDB" id="A0AAV7PNK2"/>
<sequence length="98" mass="11232">MDRDELRRMQNILLHNARRIWHRYVLSGDKTPQNSPKIPLLDIPKVERIAAKLDLTAWPMNGIETVGDLFSDIQIITYEAQADAHKLGRGDFITYGGM</sequence>
<proteinExistence type="predicted"/>
<comment type="caution">
    <text evidence="1">The sequence shown here is derived from an EMBL/GenBank/DDBJ whole genome shotgun (WGS) entry which is preliminary data.</text>
</comment>